<dbReference type="GO" id="GO:0016603">
    <property type="term" value="F:glutaminyl-peptide cyclotransferase activity"/>
    <property type="evidence" value="ECO:0007669"/>
    <property type="project" value="InterPro"/>
</dbReference>
<keyword evidence="2" id="KW-1185">Reference proteome</keyword>
<sequence length="345" mass="39337">MKNIISRLVLCLLFLISIIGCKDPKNISISTNFEKLDDKPLHIGDKLPLEFNTQDGIIDSYSIKLNGRTYDKNNITLEESNAKLGINYIILTINYNGKYKKKIDATFTVFPREKEKILKYKLIQEFPHNPELFTQGFTYKDGWITESSGLYGKSLLVKYKLGSTSYSQSVKIDPKFFAEGFATLNGKLYLLTWREKKGFIYNVSDFKLQKEFNYPGTLFEGWGATTIGDEMVISDGSSELKFYDKDFNLKKSISVIGYETIYSRINELEYANGYIYANVFDEPIILVIDPNTGIVVAKADFSELVKLNKSNEEAVLNGISYVSGNVFLITGKLWSKIYKVEFTVQ</sequence>
<dbReference type="OrthoDB" id="9783700at2"/>
<dbReference type="AlphaFoldDB" id="A0A0X3ALZ5"/>
<dbReference type="RefSeq" id="WP_073961179.1">
    <property type="nucleotide sequence ID" value="NZ_FCOR01000001.1"/>
</dbReference>
<protein>
    <submittedName>
        <fullName evidence="1">Glutamine cyclotransferase</fullName>
    </submittedName>
</protein>
<dbReference type="InterPro" id="IPR011044">
    <property type="entry name" value="Quino_amine_DH_bsu"/>
</dbReference>
<dbReference type="STRING" id="1586267.GCA_001418685_00215"/>
<gene>
    <name evidence="1" type="ORF">Ga0061079_101214</name>
</gene>
<accession>A0A0X3ALZ5</accession>
<dbReference type="PANTHER" id="PTHR31270:SF1">
    <property type="entry name" value="GLUTAMINYL-PEPTIDE CYCLOTRANSFERASE"/>
    <property type="match status" value="1"/>
</dbReference>
<dbReference type="EMBL" id="FCOR01000001">
    <property type="protein sequence ID" value="CVK15400.1"/>
    <property type="molecule type" value="Genomic_DNA"/>
</dbReference>
<reference evidence="1 2" key="1">
    <citation type="submission" date="2016-01" db="EMBL/GenBank/DDBJ databases">
        <authorList>
            <person name="McClelland M."/>
            <person name="Jain A."/>
            <person name="Saraogi P."/>
            <person name="Mendelson R."/>
            <person name="Westerman R."/>
            <person name="SanMiguel P."/>
            <person name="Csonka L."/>
        </authorList>
    </citation>
    <scope>NUCLEOTIDE SEQUENCE [LARGE SCALE GENOMIC DNA]</scope>
    <source>
        <strain evidence="1 2">R-53146</strain>
    </source>
</reference>
<dbReference type="Pfam" id="PF05096">
    <property type="entry name" value="Glu_cyclase_2"/>
    <property type="match status" value="1"/>
</dbReference>
<dbReference type="Proteomes" id="UP000182761">
    <property type="component" value="Unassembled WGS sequence"/>
</dbReference>
<proteinExistence type="predicted"/>
<evidence type="ECO:0000313" key="2">
    <source>
        <dbReference type="Proteomes" id="UP000182761"/>
    </source>
</evidence>
<dbReference type="PROSITE" id="PS51257">
    <property type="entry name" value="PROKAR_LIPOPROTEIN"/>
    <property type="match status" value="1"/>
</dbReference>
<keyword evidence="1" id="KW-0808">Transferase</keyword>
<dbReference type="PANTHER" id="PTHR31270">
    <property type="entry name" value="GLUTAMINYL-PEPTIDE CYCLOTRANSFERASE"/>
    <property type="match status" value="1"/>
</dbReference>
<name>A0A0X3ALZ5_9FLAO</name>
<evidence type="ECO:0000313" key="1">
    <source>
        <dbReference type="EMBL" id="CVK15400.1"/>
    </source>
</evidence>
<organism evidence="1 2">
    <name type="scientific">Apibacter mensalis</name>
    <dbReference type="NCBI Taxonomy" id="1586267"/>
    <lineage>
        <taxon>Bacteria</taxon>
        <taxon>Pseudomonadati</taxon>
        <taxon>Bacteroidota</taxon>
        <taxon>Flavobacteriia</taxon>
        <taxon>Flavobacteriales</taxon>
        <taxon>Weeksellaceae</taxon>
        <taxon>Apibacter</taxon>
    </lineage>
</organism>
<dbReference type="SUPFAM" id="SSF50969">
    <property type="entry name" value="YVTN repeat-like/Quinoprotein amine dehydrogenase"/>
    <property type="match status" value="1"/>
</dbReference>
<dbReference type="InterPro" id="IPR007788">
    <property type="entry name" value="QCT"/>
</dbReference>